<dbReference type="RefSeq" id="WP_211295425.1">
    <property type="nucleotide sequence ID" value="NZ_PVTO01000008.1"/>
</dbReference>
<dbReference type="InterPro" id="IPR010718">
    <property type="entry name" value="DUF1294"/>
</dbReference>
<organism evidence="2 3">
    <name type="scientific">Alkalibacterium olivapovliticus</name>
    <dbReference type="NCBI Taxonomy" id="99907"/>
    <lineage>
        <taxon>Bacteria</taxon>
        <taxon>Bacillati</taxon>
        <taxon>Bacillota</taxon>
        <taxon>Bacilli</taxon>
        <taxon>Lactobacillales</taxon>
        <taxon>Carnobacteriaceae</taxon>
        <taxon>Alkalibacterium</taxon>
    </lineage>
</organism>
<reference evidence="2 3" key="1">
    <citation type="submission" date="2018-03" db="EMBL/GenBank/DDBJ databases">
        <title>Genomic Encyclopedia of Archaeal and Bacterial Type Strains, Phase II (KMG-II): from individual species to whole genera.</title>
        <authorList>
            <person name="Goeker M."/>
        </authorList>
    </citation>
    <scope>NUCLEOTIDE SEQUENCE [LARGE SCALE GENOMIC DNA]</scope>
    <source>
        <strain evidence="2 3">DSM 13175</strain>
    </source>
</reference>
<feature type="transmembrane region" description="Helical" evidence="1">
    <location>
        <begin position="42"/>
        <end position="62"/>
    </location>
</feature>
<feature type="transmembrane region" description="Helical" evidence="1">
    <location>
        <begin position="69"/>
        <end position="91"/>
    </location>
</feature>
<comment type="caution">
    <text evidence="2">The sequence shown here is derived from an EMBL/GenBank/DDBJ whole genome shotgun (WGS) entry which is preliminary data.</text>
</comment>
<keyword evidence="1" id="KW-1133">Transmembrane helix</keyword>
<dbReference type="Pfam" id="PF06961">
    <property type="entry name" value="DUF1294"/>
    <property type="match status" value="1"/>
</dbReference>
<accession>A0A2T0W821</accession>
<evidence type="ECO:0000313" key="2">
    <source>
        <dbReference type="EMBL" id="PRY82832.1"/>
    </source>
</evidence>
<keyword evidence="1" id="KW-0812">Transmembrane</keyword>
<protein>
    <submittedName>
        <fullName evidence="2">Uncharacterized membrane protein YsdA (DUF1294 family)</fullName>
    </submittedName>
</protein>
<dbReference type="EMBL" id="PVTO01000008">
    <property type="protein sequence ID" value="PRY82832.1"/>
    <property type="molecule type" value="Genomic_DNA"/>
</dbReference>
<dbReference type="AlphaFoldDB" id="A0A2T0W821"/>
<keyword evidence="3" id="KW-1185">Reference proteome</keyword>
<evidence type="ECO:0000313" key="3">
    <source>
        <dbReference type="Proteomes" id="UP000238205"/>
    </source>
</evidence>
<dbReference type="Proteomes" id="UP000238205">
    <property type="component" value="Unassembled WGS sequence"/>
</dbReference>
<name>A0A2T0W821_9LACT</name>
<sequence>MIPKMQLVIAGVLVLINLHSLILFYVDKQRAIKKQYRLSEKRLLLSAIVFGGVGAWIGMNVFRHKTRRTIFRVTVPFSALLTIGATIFILLF</sequence>
<evidence type="ECO:0000256" key="1">
    <source>
        <dbReference type="SAM" id="Phobius"/>
    </source>
</evidence>
<proteinExistence type="predicted"/>
<gene>
    <name evidence="2" type="ORF">CLV38_10840</name>
</gene>
<keyword evidence="1" id="KW-0472">Membrane</keyword>
<feature type="transmembrane region" description="Helical" evidence="1">
    <location>
        <begin position="7"/>
        <end position="26"/>
    </location>
</feature>